<evidence type="ECO:0000256" key="9">
    <source>
        <dbReference type="RuleBase" id="RU369079"/>
    </source>
</evidence>
<evidence type="ECO:0000256" key="6">
    <source>
        <dbReference type="ARBA" id="ARBA00022989"/>
    </source>
</evidence>
<proteinExistence type="inferred from homology"/>
<keyword evidence="7 9" id="KW-0472">Membrane</keyword>
<keyword evidence="5 9" id="KW-0812">Transmembrane</keyword>
<dbReference type="PANTHER" id="PTHR35011">
    <property type="entry name" value="2,3-DIKETO-L-GULONATE TRAP TRANSPORTER SMALL PERMEASE PROTEIN YIAM"/>
    <property type="match status" value="1"/>
</dbReference>
<evidence type="ECO:0000259" key="10">
    <source>
        <dbReference type="Pfam" id="PF04290"/>
    </source>
</evidence>
<dbReference type="InterPro" id="IPR055348">
    <property type="entry name" value="DctQ"/>
</dbReference>
<feature type="transmembrane region" description="Helical" evidence="9">
    <location>
        <begin position="91"/>
        <end position="114"/>
    </location>
</feature>
<evidence type="ECO:0000256" key="2">
    <source>
        <dbReference type="ARBA" id="ARBA00022448"/>
    </source>
</evidence>
<dbReference type="RefSeq" id="WP_288198181.1">
    <property type="nucleotide sequence ID" value="NZ_LT608334.1"/>
</dbReference>
<name>A0A212LM46_9HYPH</name>
<comment type="subunit">
    <text evidence="9">The complex comprises the extracytoplasmic solute receptor protein and the two transmembrane proteins.</text>
</comment>
<reference evidence="11" key="1">
    <citation type="submission" date="2016-08" db="EMBL/GenBank/DDBJ databases">
        <authorList>
            <person name="Seilhamer J.J."/>
        </authorList>
    </citation>
    <scope>NUCLEOTIDE SEQUENCE</scope>
    <source>
        <strain evidence="11">86</strain>
    </source>
</reference>
<evidence type="ECO:0000256" key="5">
    <source>
        <dbReference type="ARBA" id="ARBA00022692"/>
    </source>
</evidence>
<evidence type="ECO:0000313" key="11">
    <source>
        <dbReference type="EMBL" id="SCM78601.1"/>
    </source>
</evidence>
<dbReference type="EMBL" id="FMJD01000012">
    <property type="protein sequence ID" value="SCM78601.1"/>
    <property type="molecule type" value="Genomic_DNA"/>
</dbReference>
<dbReference type="GO" id="GO:0005886">
    <property type="term" value="C:plasma membrane"/>
    <property type="evidence" value="ECO:0007669"/>
    <property type="project" value="UniProtKB-SubCell"/>
</dbReference>
<dbReference type="GO" id="GO:0022857">
    <property type="term" value="F:transmembrane transporter activity"/>
    <property type="evidence" value="ECO:0007669"/>
    <property type="project" value="UniProtKB-UniRule"/>
</dbReference>
<gene>
    <name evidence="11" type="ORF">KL86PLE_80021</name>
</gene>
<comment type="function">
    <text evidence="9">Part of the tripartite ATP-independent periplasmic (TRAP) transport system.</text>
</comment>
<organism evidence="11">
    <name type="scientific">uncultured Pleomorphomonas sp</name>
    <dbReference type="NCBI Taxonomy" id="442121"/>
    <lineage>
        <taxon>Bacteria</taxon>
        <taxon>Pseudomonadati</taxon>
        <taxon>Pseudomonadota</taxon>
        <taxon>Alphaproteobacteria</taxon>
        <taxon>Hyphomicrobiales</taxon>
        <taxon>Pleomorphomonadaceae</taxon>
        <taxon>Pleomorphomonas</taxon>
        <taxon>environmental samples</taxon>
    </lineage>
</organism>
<protein>
    <recommendedName>
        <fullName evidence="9">TRAP transporter small permease protein</fullName>
    </recommendedName>
</protein>
<comment type="similarity">
    <text evidence="8 9">Belongs to the TRAP transporter small permease family.</text>
</comment>
<keyword evidence="3" id="KW-1003">Cell membrane</keyword>
<evidence type="ECO:0000256" key="4">
    <source>
        <dbReference type="ARBA" id="ARBA00022519"/>
    </source>
</evidence>
<dbReference type="Pfam" id="PF04290">
    <property type="entry name" value="DctQ"/>
    <property type="match status" value="1"/>
</dbReference>
<evidence type="ECO:0000256" key="7">
    <source>
        <dbReference type="ARBA" id="ARBA00023136"/>
    </source>
</evidence>
<dbReference type="PANTHER" id="PTHR35011:SF4">
    <property type="entry name" value="SLL1102 PROTEIN"/>
    <property type="match status" value="1"/>
</dbReference>
<keyword evidence="6 9" id="KW-1133">Transmembrane helix</keyword>
<feature type="domain" description="Tripartite ATP-independent periplasmic transporters DctQ component" evidence="10">
    <location>
        <begin position="33"/>
        <end position="161"/>
    </location>
</feature>
<sequence>MRGLLRVCAAIDALNVGVNYFARWLVLAAILLSAGNAIIRKLFNYSANSLLEGQWYLFSAVFLLCAGYTLLKGEHVRIDIVASHLSRRTQVIIDILGTLLFLMPFTVAAIWLSWPQVVSKVLSGEVSSSAGGLPLWPAWVLIPVGFSLLGLQGVSEIVKRIAFLTGDGPDPSPAHASHN</sequence>
<feature type="transmembrane region" description="Helical" evidence="9">
    <location>
        <begin position="55"/>
        <end position="71"/>
    </location>
</feature>
<evidence type="ECO:0000256" key="8">
    <source>
        <dbReference type="ARBA" id="ARBA00038436"/>
    </source>
</evidence>
<evidence type="ECO:0000256" key="3">
    <source>
        <dbReference type="ARBA" id="ARBA00022475"/>
    </source>
</evidence>
<feature type="transmembrane region" description="Helical" evidence="9">
    <location>
        <begin position="134"/>
        <end position="151"/>
    </location>
</feature>
<evidence type="ECO:0000256" key="1">
    <source>
        <dbReference type="ARBA" id="ARBA00004429"/>
    </source>
</evidence>
<dbReference type="InterPro" id="IPR007387">
    <property type="entry name" value="TRAP_DctQ"/>
</dbReference>
<keyword evidence="4 9" id="KW-0997">Cell inner membrane</keyword>
<dbReference type="AlphaFoldDB" id="A0A212LM46"/>
<keyword evidence="2 9" id="KW-0813">Transport</keyword>
<feature type="transmembrane region" description="Helical" evidence="9">
    <location>
        <begin position="21"/>
        <end position="43"/>
    </location>
</feature>
<comment type="subcellular location">
    <subcellularLocation>
        <location evidence="1 9">Cell inner membrane</location>
        <topology evidence="1 9">Multi-pass membrane protein</topology>
    </subcellularLocation>
</comment>
<accession>A0A212LM46</accession>